<protein>
    <submittedName>
        <fullName evidence="1">DUF945 family protein</fullName>
    </submittedName>
</protein>
<dbReference type="Pfam" id="PF06097">
    <property type="entry name" value="DUF945"/>
    <property type="match status" value="1"/>
</dbReference>
<accession>A0ABV5HI31</accession>
<evidence type="ECO:0000313" key="1">
    <source>
        <dbReference type="EMBL" id="MFB9133880.1"/>
    </source>
</evidence>
<dbReference type="EMBL" id="JBHMEP010000001">
    <property type="protein sequence ID" value="MFB9133880.1"/>
    <property type="molecule type" value="Genomic_DNA"/>
</dbReference>
<proteinExistence type="predicted"/>
<comment type="caution">
    <text evidence="1">The sequence shown here is derived from an EMBL/GenBank/DDBJ whole genome shotgun (WGS) entry which is preliminary data.</text>
</comment>
<sequence length="421" mass="45839">MQQIKKWGAVGGAIAVVLCWPLAVGSIGQNVITDGIGNLNSDVLKAEIVAYDRGYLSSVVTTRYHVTDPQLIEQLKVDGLPSEFTVTSDVSHGLMSLSAHSVVDEAAQLPLVMDSTTQLNGNTDFNIQLDNWHYVSKNNQNVMVSLPPSSLTGTITVLGELSYQLDVPSMELDFASGDKLSITSIKAQGQGKRTHAFWIGDQQITIGQAKIVNPDQGTSFEMMNASYHFTSNEIPTTNRVSGQHVLEMNDLKTDQGQVSNFNVDVSFGDLDSVAFGQLLDVYQNNPNPSLSNAQLQTAIESIETLFAQGFYVSVNDFSAKIGDGEFRSAMNIQVPEGTKDVAANPMSVLPKLTGDMESYVSEQMVETFPTIKQAIDEAIVMDIVDQTQSGYRIEAQLENSNLVFKNGQKIPLMALILPMML</sequence>
<name>A0ABV5HI31_9VIBR</name>
<keyword evidence="2" id="KW-1185">Reference proteome</keyword>
<gene>
    <name evidence="1" type="ORF">ACFFUV_02720</name>
</gene>
<dbReference type="InterPro" id="IPR010352">
    <property type="entry name" value="DUF945"/>
</dbReference>
<reference evidence="1 2" key="1">
    <citation type="submission" date="2024-09" db="EMBL/GenBank/DDBJ databases">
        <authorList>
            <person name="Sun Q."/>
            <person name="Mori K."/>
        </authorList>
    </citation>
    <scope>NUCLEOTIDE SEQUENCE [LARGE SCALE GENOMIC DNA]</scope>
    <source>
        <strain evidence="1 2">CECT 8064</strain>
    </source>
</reference>
<evidence type="ECO:0000313" key="2">
    <source>
        <dbReference type="Proteomes" id="UP001589645"/>
    </source>
</evidence>
<dbReference type="Proteomes" id="UP001589645">
    <property type="component" value="Unassembled WGS sequence"/>
</dbReference>
<dbReference type="RefSeq" id="WP_390189495.1">
    <property type="nucleotide sequence ID" value="NZ_JBHMEP010000001.1"/>
</dbReference>
<organism evidence="1 2">
    <name type="scientific">Vibrio olivae</name>
    <dbReference type="NCBI Taxonomy" id="1243002"/>
    <lineage>
        <taxon>Bacteria</taxon>
        <taxon>Pseudomonadati</taxon>
        <taxon>Pseudomonadota</taxon>
        <taxon>Gammaproteobacteria</taxon>
        <taxon>Vibrionales</taxon>
        <taxon>Vibrionaceae</taxon>
        <taxon>Vibrio</taxon>
    </lineage>
</organism>